<name>A0A483CMF7_9EURY</name>
<dbReference type="Pfam" id="PF00753">
    <property type="entry name" value="Lactamase_B"/>
    <property type="match status" value="1"/>
</dbReference>
<feature type="domain" description="Metallo-beta-lactamase" evidence="1">
    <location>
        <begin position="46"/>
        <end position="109"/>
    </location>
</feature>
<dbReference type="PIRSF" id="PIRSF004944">
    <property type="entry name" value="UCP004944_hydrls"/>
    <property type="match status" value="1"/>
</dbReference>
<accession>A0A483CMF7</accession>
<evidence type="ECO:0000313" key="3">
    <source>
        <dbReference type="Proteomes" id="UP000292580"/>
    </source>
</evidence>
<dbReference type="InterPro" id="IPR036866">
    <property type="entry name" value="RibonucZ/Hydroxyglut_hydro"/>
</dbReference>
<comment type="caution">
    <text evidence="2">The sequence shown here is derived from an EMBL/GenBank/DDBJ whole genome shotgun (WGS) entry which is preliminary data.</text>
</comment>
<reference evidence="2 3" key="1">
    <citation type="submission" date="2017-11" db="EMBL/GenBank/DDBJ databases">
        <title>Isolation and Characterization of Methanofollis Species from Methane Seep Offshore SW Taiwan.</title>
        <authorList>
            <person name="Teng N.-H."/>
            <person name="Lai M.-C."/>
            <person name="Chen S.-C."/>
        </authorList>
    </citation>
    <scope>NUCLEOTIDE SEQUENCE [LARGE SCALE GENOMIC DNA]</scope>
    <source>
        <strain evidence="2 3">FWC-SCC2</strain>
    </source>
</reference>
<proteinExistence type="predicted"/>
<dbReference type="InterPro" id="IPR014426">
    <property type="entry name" value="UPF0282_hydrls"/>
</dbReference>
<gene>
    <name evidence="2" type="ORF">CUJ86_09075</name>
</gene>
<protein>
    <recommendedName>
        <fullName evidence="1">Metallo-beta-lactamase domain-containing protein</fullName>
    </recommendedName>
</protein>
<dbReference type="SUPFAM" id="SSF56281">
    <property type="entry name" value="Metallo-hydrolase/oxidoreductase"/>
    <property type="match status" value="1"/>
</dbReference>
<keyword evidence="3" id="KW-1185">Reference proteome</keyword>
<evidence type="ECO:0000313" key="2">
    <source>
        <dbReference type="EMBL" id="TAJ44169.1"/>
    </source>
</evidence>
<organism evidence="2 3">
    <name type="scientific">Methanofollis fontis</name>
    <dbReference type="NCBI Taxonomy" id="2052832"/>
    <lineage>
        <taxon>Archaea</taxon>
        <taxon>Methanobacteriati</taxon>
        <taxon>Methanobacteriota</taxon>
        <taxon>Stenosarchaea group</taxon>
        <taxon>Methanomicrobia</taxon>
        <taxon>Methanomicrobiales</taxon>
        <taxon>Methanomicrobiaceae</taxon>
        <taxon>Methanofollis</taxon>
    </lineage>
</organism>
<dbReference type="InterPro" id="IPR001279">
    <property type="entry name" value="Metallo-B-lactamas"/>
</dbReference>
<dbReference type="EMBL" id="PGCL01000003">
    <property type="protein sequence ID" value="TAJ44169.1"/>
    <property type="molecule type" value="Genomic_DNA"/>
</dbReference>
<dbReference type="Proteomes" id="UP000292580">
    <property type="component" value="Unassembled WGS sequence"/>
</dbReference>
<evidence type="ECO:0000259" key="1">
    <source>
        <dbReference type="Pfam" id="PF00753"/>
    </source>
</evidence>
<dbReference type="AlphaFoldDB" id="A0A483CMF7"/>
<dbReference type="Gene3D" id="3.60.15.10">
    <property type="entry name" value="Ribonuclease Z/Hydroxyacylglutathione hydrolase-like"/>
    <property type="match status" value="1"/>
</dbReference>
<sequence length="311" mass="33825">MLYHSVFRYKDGGGDIRTMDHDTTTSGEHQMRVLILGAESLGARSMATVVETADRTVLIDPGVALGRFRFRLPPHPDEAAAAARIRESILRHLPRTTDIVFTHYHGDHVPLKDPDCHQIALDDFTPPEGVVVHAKGPDGISRTSAQRRSDLENALGRGFPNAEGTDDGVVACSPPVPHGSSGGSVMMTAVREGEACFVHASDIQCTSPDAIGVVAGWHPSLVFVSGPPLYLHSFTREQEENAFSNALHLARSCTCLVIDHHLLRSMVGDRWMKGLRKATACRILSAAEFMGEEPRLLEAMRAELWACGIPP</sequence>